<reference evidence="9 10" key="1">
    <citation type="submission" date="2022-06" db="EMBL/GenBank/DDBJ databases">
        <title>Mycolicibacterium sp. CAU 1645 isolated from seawater.</title>
        <authorList>
            <person name="Kim W."/>
        </authorList>
    </citation>
    <scope>NUCLEOTIDE SEQUENCE [LARGE SCALE GENOMIC DNA]</scope>
    <source>
        <strain evidence="9 10">CAU 1645</strain>
    </source>
</reference>
<accession>A0ABT1MCS7</accession>
<evidence type="ECO:0000256" key="1">
    <source>
        <dbReference type="ARBA" id="ARBA00001946"/>
    </source>
</evidence>
<evidence type="ECO:0000256" key="3">
    <source>
        <dbReference type="ARBA" id="ARBA00022722"/>
    </source>
</evidence>
<keyword evidence="2" id="KW-1277">Toxin-antitoxin system</keyword>
<feature type="domain" description="PIN" evidence="8">
    <location>
        <begin position="10"/>
        <end position="119"/>
    </location>
</feature>
<dbReference type="EMBL" id="JANDBD010000023">
    <property type="protein sequence ID" value="MCP9276951.1"/>
    <property type="molecule type" value="Genomic_DNA"/>
</dbReference>
<keyword evidence="10" id="KW-1185">Reference proteome</keyword>
<comment type="cofactor">
    <cofactor evidence="1">
        <name>Mg(2+)</name>
        <dbReference type="ChEBI" id="CHEBI:18420"/>
    </cofactor>
</comment>
<keyword evidence="6" id="KW-0460">Magnesium</keyword>
<evidence type="ECO:0000256" key="7">
    <source>
        <dbReference type="ARBA" id="ARBA00038093"/>
    </source>
</evidence>
<dbReference type="PANTHER" id="PTHR33653">
    <property type="entry name" value="RIBONUCLEASE VAPC2"/>
    <property type="match status" value="1"/>
</dbReference>
<dbReference type="InterPro" id="IPR002716">
    <property type="entry name" value="PIN_dom"/>
</dbReference>
<evidence type="ECO:0000256" key="2">
    <source>
        <dbReference type="ARBA" id="ARBA00022649"/>
    </source>
</evidence>
<dbReference type="Proteomes" id="UP001651690">
    <property type="component" value="Unassembled WGS sequence"/>
</dbReference>
<evidence type="ECO:0000313" key="9">
    <source>
        <dbReference type="EMBL" id="MCP9276951.1"/>
    </source>
</evidence>
<proteinExistence type="inferred from homology"/>
<dbReference type="InterPro" id="IPR050556">
    <property type="entry name" value="Type_II_TA_system_RNase"/>
</dbReference>
<comment type="similarity">
    <text evidence="7">Belongs to the PINc/VapC protein family.</text>
</comment>
<evidence type="ECO:0000256" key="6">
    <source>
        <dbReference type="ARBA" id="ARBA00022842"/>
    </source>
</evidence>
<keyword evidence="4" id="KW-0479">Metal-binding</keyword>
<keyword evidence="5" id="KW-0378">Hydrolase</keyword>
<evidence type="ECO:0000256" key="5">
    <source>
        <dbReference type="ARBA" id="ARBA00022801"/>
    </source>
</evidence>
<gene>
    <name evidence="9" type="ORF">NM203_32710</name>
</gene>
<keyword evidence="3" id="KW-0540">Nuclease</keyword>
<dbReference type="InterPro" id="IPR029060">
    <property type="entry name" value="PIN-like_dom_sf"/>
</dbReference>
<name>A0ABT1MCS7_9MYCO</name>
<dbReference type="Gene3D" id="3.40.50.1010">
    <property type="entry name" value="5'-nuclease"/>
    <property type="match status" value="1"/>
</dbReference>
<comment type="caution">
    <text evidence="9">The sequence shown here is derived from an EMBL/GenBank/DDBJ whole genome shotgun (WGS) entry which is preliminary data.</text>
</comment>
<sequence>MSESPSRGMLDTSTVILLGDITDPALLPQESVISAITLAELSVGPHVARSDDERAARQQHLQQAEADFEILPFDADCARAFGGVAAALRSAGRKPAARAYDALIAASAIAYGVGLYTCNPSDFAGIPRLELRPVPNPRSA</sequence>
<evidence type="ECO:0000259" key="8">
    <source>
        <dbReference type="Pfam" id="PF01850"/>
    </source>
</evidence>
<evidence type="ECO:0000313" key="10">
    <source>
        <dbReference type="Proteomes" id="UP001651690"/>
    </source>
</evidence>
<evidence type="ECO:0000256" key="4">
    <source>
        <dbReference type="ARBA" id="ARBA00022723"/>
    </source>
</evidence>
<dbReference type="SUPFAM" id="SSF88723">
    <property type="entry name" value="PIN domain-like"/>
    <property type="match status" value="1"/>
</dbReference>
<dbReference type="PANTHER" id="PTHR33653:SF1">
    <property type="entry name" value="RIBONUCLEASE VAPC2"/>
    <property type="match status" value="1"/>
</dbReference>
<organism evidence="9 10">
    <name type="scientific">Mycolicibacterium arenosum</name>
    <dbReference type="NCBI Taxonomy" id="2952157"/>
    <lineage>
        <taxon>Bacteria</taxon>
        <taxon>Bacillati</taxon>
        <taxon>Actinomycetota</taxon>
        <taxon>Actinomycetes</taxon>
        <taxon>Mycobacteriales</taxon>
        <taxon>Mycobacteriaceae</taxon>
        <taxon>Mycolicibacterium</taxon>
    </lineage>
</organism>
<dbReference type="Pfam" id="PF01850">
    <property type="entry name" value="PIN"/>
    <property type="match status" value="1"/>
</dbReference>
<dbReference type="CDD" id="cd18732">
    <property type="entry name" value="PIN_MtVapC4-C5_like"/>
    <property type="match status" value="1"/>
</dbReference>
<protein>
    <submittedName>
        <fullName evidence="9">Type II toxin-antitoxin system VapC family toxin</fullName>
    </submittedName>
</protein>
<dbReference type="RefSeq" id="WP_255065246.1">
    <property type="nucleotide sequence ID" value="NZ_JANDBD010000023.1"/>
</dbReference>